<evidence type="ECO:0000313" key="1">
    <source>
        <dbReference type="EMBL" id="KKL88323.1"/>
    </source>
</evidence>
<dbReference type="AlphaFoldDB" id="A0A0F9FQ24"/>
<proteinExistence type="predicted"/>
<dbReference type="Pfam" id="PF13692">
    <property type="entry name" value="Glyco_trans_1_4"/>
    <property type="match status" value="1"/>
</dbReference>
<sequence>MWIPHQTWLNRYGITRDKHLIENLKSKHEIHIIQHTHPSNYNFLTFIKPKLLIDSLKDWIIFKDGLYHHHIRHLYFTRFNMIVKFNNRIFQRKIREIIKEFGIELLVCGPNYYLHGYPPFDLSIPIVFDYLDFLADFKNPNIENSKVLYNYIENSSGILCVSQALIDSINDKYKNKTYYLPNGVDLKFFQSFKDFEKKEDLKYISLIGLSISESLFFLDIFPEIKKYKNNIKMLLVGGGHRLPPIKNYLKKYKNYRDYILTNYIPYEKIREYFNMTDVGLYPTLKNHYFDSACPLKVMEYSAALKPVVSTDLTELRNLNFPNVFLAKPTKKDFIEKILLALDYKGPFPNLKEFDWKYLSGKLENIFKNI</sequence>
<dbReference type="SUPFAM" id="SSF53756">
    <property type="entry name" value="UDP-Glycosyltransferase/glycogen phosphorylase"/>
    <property type="match status" value="1"/>
</dbReference>
<reference evidence="1" key="1">
    <citation type="journal article" date="2015" name="Nature">
        <title>Complex archaea that bridge the gap between prokaryotes and eukaryotes.</title>
        <authorList>
            <person name="Spang A."/>
            <person name="Saw J.H."/>
            <person name="Jorgensen S.L."/>
            <person name="Zaremba-Niedzwiedzka K."/>
            <person name="Martijn J."/>
            <person name="Lind A.E."/>
            <person name="van Eijk R."/>
            <person name="Schleper C."/>
            <person name="Guy L."/>
            <person name="Ettema T.J."/>
        </authorList>
    </citation>
    <scope>NUCLEOTIDE SEQUENCE</scope>
</reference>
<organism evidence="1">
    <name type="scientific">marine sediment metagenome</name>
    <dbReference type="NCBI Taxonomy" id="412755"/>
    <lineage>
        <taxon>unclassified sequences</taxon>
        <taxon>metagenomes</taxon>
        <taxon>ecological metagenomes</taxon>
    </lineage>
</organism>
<dbReference type="Gene3D" id="3.40.50.2000">
    <property type="entry name" value="Glycogen Phosphorylase B"/>
    <property type="match status" value="2"/>
</dbReference>
<evidence type="ECO:0008006" key="2">
    <source>
        <dbReference type="Google" id="ProtNLM"/>
    </source>
</evidence>
<dbReference type="CDD" id="cd03801">
    <property type="entry name" value="GT4_PimA-like"/>
    <property type="match status" value="1"/>
</dbReference>
<name>A0A0F9FQ24_9ZZZZ</name>
<comment type="caution">
    <text evidence="1">The sequence shown here is derived from an EMBL/GenBank/DDBJ whole genome shotgun (WGS) entry which is preliminary data.</text>
</comment>
<protein>
    <recommendedName>
        <fullName evidence="2">Glycosyl transferase family 1 domain-containing protein</fullName>
    </recommendedName>
</protein>
<accession>A0A0F9FQ24</accession>
<dbReference type="PANTHER" id="PTHR12526:SF630">
    <property type="entry name" value="GLYCOSYLTRANSFERASE"/>
    <property type="match status" value="1"/>
</dbReference>
<gene>
    <name evidence="1" type="ORF">LCGC14_1925860</name>
</gene>
<dbReference type="EMBL" id="LAZR01020597">
    <property type="protein sequence ID" value="KKL88323.1"/>
    <property type="molecule type" value="Genomic_DNA"/>
</dbReference>
<dbReference type="PANTHER" id="PTHR12526">
    <property type="entry name" value="GLYCOSYLTRANSFERASE"/>
    <property type="match status" value="1"/>
</dbReference>